<reference evidence="1" key="1">
    <citation type="submission" date="2023-05" db="EMBL/GenBank/DDBJ databases">
        <authorList>
            <consortium name="ELIXIR-Norway"/>
        </authorList>
    </citation>
    <scope>NUCLEOTIDE SEQUENCE</scope>
</reference>
<dbReference type="Proteomes" id="UP001162501">
    <property type="component" value="Chromosome 32"/>
</dbReference>
<evidence type="ECO:0000313" key="2">
    <source>
        <dbReference type="Proteomes" id="UP001162501"/>
    </source>
</evidence>
<dbReference type="EMBL" id="OX596116">
    <property type="protein sequence ID" value="CAN0478409.1"/>
    <property type="molecule type" value="Genomic_DNA"/>
</dbReference>
<reference evidence="1" key="2">
    <citation type="submission" date="2025-03" db="EMBL/GenBank/DDBJ databases">
        <authorList>
            <consortium name="ELIXIR-Norway"/>
            <consortium name="Elixir Norway"/>
        </authorList>
    </citation>
    <scope>NUCLEOTIDE SEQUENCE</scope>
</reference>
<proteinExistence type="predicted"/>
<protein>
    <submittedName>
        <fullName evidence="1">Uncharacterized protein</fullName>
    </submittedName>
</protein>
<gene>
    <name evidence="1" type="ORF">MRATA1EN22A_LOCUS20875</name>
</gene>
<organism evidence="1 2">
    <name type="scientific">Rangifer tarandus platyrhynchus</name>
    <name type="common">Svalbard reindeer</name>
    <dbReference type="NCBI Taxonomy" id="3082113"/>
    <lineage>
        <taxon>Eukaryota</taxon>
        <taxon>Metazoa</taxon>
        <taxon>Chordata</taxon>
        <taxon>Craniata</taxon>
        <taxon>Vertebrata</taxon>
        <taxon>Euteleostomi</taxon>
        <taxon>Mammalia</taxon>
        <taxon>Eutheria</taxon>
        <taxon>Laurasiatheria</taxon>
        <taxon>Artiodactyla</taxon>
        <taxon>Ruminantia</taxon>
        <taxon>Pecora</taxon>
        <taxon>Cervidae</taxon>
        <taxon>Odocoileinae</taxon>
        <taxon>Rangifer</taxon>
    </lineage>
</organism>
<sequence length="531" mass="60778">MSMKRLSLLLLLQLTCYFSAGSCGKVLVCPVEFSHWLNIKTILDELVTRGHEVTVLISSASTMTNSSKPSTMKFETFPNFPVSLTKDDFEYIFQYLLEKWTYMEKDSFLSYFSAVQSLFWKYSDVTMNMCKEAVSNKTLITKLQESSFDVILADAIGPCGELLAEILKVPLVYSLRFSPGFSIEKYSGGLSFPPSYVPVIMSELSDHMTFMERVKNIIYVLYFDFWFQAFNEKKWNQFYSEVLGRQTTLSETMGKAEMWLIRTYWDFQFPHPLLPNFEFVGGLHCKPAKPLPKEMEEFVQSSGENGIVVFTLGSMITSMTEERANTIASALAQIPQKVLWRYSGKKPDTLGPNTRLYEWIPQNDLLGHPKTKAFITHGGTNGIYEAIYHGIPMVGIPLFADQPDNLAHMKAKGAAVKLDLETMSTRDLFNALNEVINNPLYKQNVMWLSTIHHDQPVKPLDRAVFWIEFVMRHRGAKHLRPAAHDLTWYQYHSLDVIGFLLACVATAAFVITKCCLFCYRKFLKTGKKKRE</sequence>
<accession>A0AC59ZNY2</accession>
<evidence type="ECO:0000313" key="1">
    <source>
        <dbReference type="EMBL" id="CAN0478409.1"/>
    </source>
</evidence>
<name>A0AC59ZNY2_RANTA</name>